<sequence length="264" mass="29353">MGYLWSNGCGERSNSKVFNDNEVKYEDIFAIVDRRKGLSTSAPFASSELLSKFQVLNIDNDSGILECLCKCVDNLIVNNMFVDKAGVPASIPEPVHTSRGIDFSPGQPLQSNQHTVNLGVIGRNSTDLGPVGDNFSALTAKSGEVRDQIYNFQMLEVAHLKLPQPKDSECPRTYTPKHPTITPPSFPQVQAPLLLSFCHVSLHSLFSVEHLPTIYGCKRAKETVCITHGFNGIKMPKVATDEYEHGTYLYFDFRIANDDMEHGW</sequence>
<gene>
    <name evidence="4" type="ORF">V8G54_013433</name>
</gene>
<comment type="similarity">
    <text evidence="1">Belongs to the CNOT2/3/5 family.</text>
</comment>
<dbReference type="GO" id="GO:0030015">
    <property type="term" value="C:CCR4-NOT core complex"/>
    <property type="evidence" value="ECO:0007669"/>
    <property type="project" value="InterPro"/>
</dbReference>
<reference evidence="4 5" key="1">
    <citation type="journal article" date="2023" name="Life. Sci Alliance">
        <title>Evolutionary insights into 3D genome organization and epigenetic landscape of Vigna mungo.</title>
        <authorList>
            <person name="Junaid A."/>
            <person name="Singh B."/>
            <person name="Bhatia S."/>
        </authorList>
    </citation>
    <scope>NUCLEOTIDE SEQUENCE [LARGE SCALE GENOMIC DNA]</scope>
    <source>
        <strain evidence="4">Urdbean</strain>
    </source>
</reference>
<keyword evidence="3" id="KW-0804">Transcription</keyword>
<dbReference type="EMBL" id="CP144697">
    <property type="protein sequence ID" value="WVZ15867.1"/>
    <property type="molecule type" value="Genomic_DNA"/>
</dbReference>
<keyword evidence="2" id="KW-0805">Transcription regulation</keyword>
<protein>
    <submittedName>
        <fullName evidence="4">Uncharacterized protein</fullName>
    </submittedName>
</protein>
<keyword evidence="5" id="KW-1185">Reference proteome</keyword>
<evidence type="ECO:0000256" key="1">
    <source>
        <dbReference type="ARBA" id="ARBA00007682"/>
    </source>
</evidence>
<dbReference type="AlphaFoldDB" id="A0AAQ3NVN3"/>
<dbReference type="Gene3D" id="2.30.30.1020">
    <property type="entry name" value="CCR4-NOT complex subunit 2/3/5, C-terminal domain"/>
    <property type="match status" value="1"/>
</dbReference>
<evidence type="ECO:0000313" key="4">
    <source>
        <dbReference type="EMBL" id="WVZ15867.1"/>
    </source>
</evidence>
<evidence type="ECO:0000313" key="5">
    <source>
        <dbReference type="Proteomes" id="UP001374535"/>
    </source>
</evidence>
<name>A0AAQ3NVN3_VIGMU</name>
<dbReference type="InterPro" id="IPR040168">
    <property type="entry name" value="Not2/3/5"/>
</dbReference>
<accession>A0AAQ3NVN3</accession>
<proteinExistence type="inferred from homology"/>
<dbReference type="InterPro" id="IPR038635">
    <property type="entry name" value="CCR4-NOT_su2/3/5_C_sf"/>
</dbReference>
<organism evidence="4 5">
    <name type="scientific">Vigna mungo</name>
    <name type="common">Black gram</name>
    <name type="synonym">Phaseolus mungo</name>
    <dbReference type="NCBI Taxonomy" id="3915"/>
    <lineage>
        <taxon>Eukaryota</taxon>
        <taxon>Viridiplantae</taxon>
        <taxon>Streptophyta</taxon>
        <taxon>Embryophyta</taxon>
        <taxon>Tracheophyta</taxon>
        <taxon>Spermatophyta</taxon>
        <taxon>Magnoliopsida</taxon>
        <taxon>eudicotyledons</taxon>
        <taxon>Gunneridae</taxon>
        <taxon>Pentapetalae</taxon>
        <taxon>rosids</taxon>
        <taxon>fabids</taxon>
        <taxon>Fabales</taxon>
        <taxon>Fabaceae</taxon>
        <taxon>Papilionoideae</taxon>
        <taxon>50 kb inversion clade</taxon>
        <taxon>NPAAA clade</taxon>
        <taxon>indigoferoid/millettioid clade</taxon>
        <taxon>Phaseoleae</taxon>
        <taxon>Vigna</taxon>
    </lineage>
</organism>
<dbReference type="PANTHER" id="PTHR23326">
    <property type="entry name" value="CCR4 NOT-RELATED"/>
    <property type="match status" value="1"/>
</dbReference>
<dbReference type="Proteomes" id="UP001374535">
    <property type="component" value="Chromosome 4"/>
</dbReference>
<evidence type="ECO:0000256" key="2">
    <source>
        <dbReference type="ARBA" id="ARBA00023015"/>
    </source>
</evidence>
<evidence type="ECO:0000256" key="3">
    <source>
        <dbReference type="ARBA" id="ARBA00023163"/>
    </source>
</evidence>